<accession>A0AA86UIN6</accession>
<protein>
    <submittedName>
        <fullName evidence="2">Hypothetical_protein</fullName>
    </submittedName>
</protein>
<dbReference type="EMBL" id="CATOUU010000694">
    <property type="protein sequence ID" value="CAI9941488.1"/>
    <property type="molecule type" value="Genomic_DNA"/>
</dbReference>
<proteinExistence type="predicted"/>
<evidence type="ECO:0000313" key="3">
    <source>
        <dbReference type="Proteomes" id="UP001642409"/>
    </source>
</evidence>
<comment type="caution">
    <text evidence="1">The sequence shown here is derived from an EMBL/GenBank/DDBJ whole genome shotgun (WGS) entry which is preliminary data.</text>
</comment>
<dbReference type="AlphaFoldDB" id="A0AA86UIN6"/>
<dbReference type="Proteomes" id="UP001642409">
    <property type="component" value="Unassembled WGS sequence"/>
</dbReference>
<organism evidence="1">
    <name type="scientific">Hexamita inflata</name>
    <dbReference type="NCBI Taxonomy" id="28002"/>
    <lineage>
        <taxon>Eukaryota</taxon>
        <taxon>Metamonada</taxon>
        <taxon>Diplomonadida</taxon>
        <taxon>Hexamitidae</taxon>
        <taxon>Hexamitinae</taxon>
        <taxon>Hexamita</taxon>
    </lineage>
</organism>
<evidence type="ECO:0000313" key="2">
    <source>
        <dbReference type="EMBL" id="CAL6025484.1"/>
    </source>
</evidence>
<reference evidence="1" key="1">
    <citation type="submission" date="2023-06" db="EMBL/GenBank/DDBJ databases">
        <authorList>
            <person name="Kurt Z."/>
        </authorList>
    </citation>
    <scope>NUCLEOTIDE SEQUENCE</scope>
</reference>
<keyword evidence="3" id="KW-1185">Reference proteome</keyword>
<gene>
    <name evidence="1" type="ORF">HINF_LOCUS29133</name>
    <name evidence="2" type="ORF">HINF_LOCUS30322</name>
</gene>
<dbReference type="EMBL" id="CAXDID020000099">
    <property type="protein sequence ID" value="CAL6025484.1"/>
    <property type="molecule type" value="Genomic_DNA"/>
</dbReference>
<name>A0AA86UIN6_9EUKA</name>
<reference evidence="2 3" key="2">
    <citation type="submission" date="2024-07" db="EMBL/GenBank/DDBJ databases">
        <authorList>
            <person name="Akdeniz Z."/>
        </authorList>
    </citation>
    <scope>NUCLEOTIDE SEQUENCE [LARGE SCALE GENOMIC DNA]</scope>
</reference>
<sequence length="198" mass="23147">MSKIQIFPLQNLLNLTYSFIFQELPDKGLDSKCIFCTGLVTGGQGFDDFHFLFNKVKYAQFSFLPTLSSHHFGLKYKNKYKIVNNLIIFNIIRPLQVEIENYQIRLDHQKTKVKTRSLQPGLQRLQLYSFQKFLELAPKLYAYVYLTVCLTNGFFLEKVDVSFYVELFLLSGSYLQNLYRLYSTIKRDYPGGAGARQQ</sequence>
<evidence type="ECO:0000313" key="1">
    <source>
        <dbReference type="EMBL" id="CAI9941488.1"/>
    </source>
</evidence>